<feature type="transmembrane region" description="Helical" evidence="6">
    <location>
        <begin position="343"/>
        <end position="361"/>
    </location>
</feature>
<feature type="transmembrane region" description="Helical" evidence="6">
    <location>
        <begin position="42"/>
        <end position="59"/>
    </location>
</feature>
<dbReference type="AlphaFoldDB" id="S9QZR0"/>
<evidence type="ECO:0000256" key="5">
    <source>
        <dbReference type="ARBA" id="ARBA00023136"/>
    </source>
</evidence>
<evidence type="ECO:0000313" key="8">
    <source>
        <dbReference type="Proteomes" id="UP000015346"/>
    </source>
</evidence>
<evidence type="ECO:0000256" key="6">
    <source>
        <dbReference type="SAM" id="Phobius"/>
    </source>
</evidence>
<dbReference type="HOGENOM" id="CLU_031275_0_0_5"/>
<dbReference type="PANTHER" id="PTHR21716:SF64">
    <property type="entry name" value="AI-2 TRANSPORT PROTEIN TQSA"/>
    <property type="match status" value="1"/>
</dbReference>
<feature type="transmembrane region" description="Helical" evidence="6">
    <location>
        <begin position="280"/>
        <end position="308"/>
    </location>
</feature>
<feature type="transmembrane region" description="Helical" evidence="6">
    <location>
        <begin position="193"/>
        <end position="217"/>
    </location>
</feature>
<evidence type="ECO:0000256" key="2">
    <source>
        <dbReference type="ARBA" id="ARBA00009773"/>
    </source>
</evidence>
<comment type="similarity">
    <text evidence="2">Belongs to the autoinducer-2 exporter (AI-2E) (TC 2.A.86) family.</text>
</comment>
<name>S9QZR0_9RHOB</name>
<evidence type="ECO:0000313" key="7">
    <source>
        <dbReference type="EMBL" id="EPX85077.1"/>
    </source>
</evidence>
<dbReference type="PATRIC" id="fig|1123069.3.peg.1768"/>
<dbReference type="Pfam" id="PF01594">
    <property type="entry name" value="AI-2E_transport"/>
    <property type="match status" value="1"/>
</dbReference>
<dbReference type="PANTHER" id="PTHR21716">
    <property type="entry name" value="TRANSMEMBRANE PROTEIN"/>
    <property type="match status" value="1"/>
</dbReference>
<dbReference type="GO" id="GO:0016020">
    <property type="term" value="C:membrane"/>
    <property type="evidence" value="ECO:0007669"/>
    <property type="project" value="UniProtKB-SubCell"/>
</dbReference>
<evidence type="ECO:0000256" key="3">
    <source>
        <dbReference type="ARBA" id="ARBA00022692"/>
    </source>
</evidence>
<gene>
    <name evidence="7" type="ORF">ruthe_01804</name>
</gene>
<dbReference type="InterPro" id="IPR002549">
    <property type="entry name" value="AI-2E-like"/>
</dbReference>
<feature type="transmembrane region" description="Helical" evidence="6">
    <location>
        <begin position="314"/>
        <end position="331"/>
    </location>
</feature>
<keyword evidence="5 6" id="KW-0472">Membrane</keyword>
<feature type="transmembrane region" description="Helical" evidence="6">
    <location>
        <begin position="18"/>
        <end position="36"/>
    </location>
</feature>
<dbReference type="RefSeq" id="WP_021097891.1">
    <property type="nucleotide sequence ID" value="NZ_KE557321.1"/>
</dbReference>
<keyword evidence="3 6" id="KW-0812">Transmembrane</keyword>
<keyword evidence="8" id="KW-1185">Reference proteome</keyword>
<sequence>MDDPTGADAAPPAPDRDGLHGGLLLVLTLVAVGAALRAMAPVLIPLVAAVLIALAAMPLRDAVRRRVPRRFGWLGPLAALLVMLAVIVVFTMGLWLAARQLVAATPVDAAGIAEAMAARQDAGRGALAAAEAAAERALTQEKEGNGHPGDSEASASLLQALGSGTWISPENLRLLIERFGDQALAAAGGVATAVLNATAAIGAGVVIVLFFAFLILLESDDWKRKIRVASGWHTAGMLLDAADTIAVRVRSYFLIQGGIGLVTAALYVGWLWLWGMDLLLVWGAITLLLTFIPTVGALISGLLPVAYALLTQDFATALAVGAGILVIEQVMGNVVEPRMQGHNIALSPLVILVALFVWGWLWGIAGALLAVPITVSLVVLGAHVPALRPWALMLTNRTTYEGLDAVTGQDGGDAR</sequence>
<feature type="transmembrane region" description="Helical" evidence="6">
    <location>
        <begin position="367"/>
        <end position="387"/>
    </location>
</feature>
<accession>S9QZR0</accession>
<keyword evidence="4 6" id="KW-1133">Transmembrane helix</keyword>
<evidence type="ECO:0000256" key="1">
    <source>
        <dbReference type="ARBA" id="ARBA00004141"/>
    </source>
</evidence>
<feature type="transmembrane region" description="Helical" evidence="6">
    <location>
        <begin position="71"/>
        <end position="98"/>
    </location>
</feature>
<comment type="caution">
    <text evidence="7">The sequence shown here is derived from an EMBL/GenBank/DDBJ whole genome shotgun (WGS) entry which is preliminary data.</text>
</comment>
<proteinExistence type="inferred from homology"/>
<dbReference type="GO" id="GO:0055085">
    <property type="term" value="P:transmembrane transport"/>
    <property type="evidence" value="ECO:0007669"/>
    <property type="project" value="TreeGrafter"/>
</dbReference>
<organism evidence="7 8">
    <name type="scientific">Rubellimicrobium thermophilum DSM 16684</name>
    <dbReference type="NCBI Taxonomy" id="1123069"/>
    <lineage>
        <taxon>Bacteria</taxon>
        <taxon>Pseudomonadati</taxon>
        <taxon>Pseudomonadota</taxon>
        <taxon>Alphaproteobacteria</taxon>
        <taxon>Rhodobacterales</taxon>
        <taxon>Roseobacteraceae</taxon>
        <taxon>Rubellimicrobium</taxon>
    </lineage>
</organism>
<dbReference type="EMBL" id="AOLV01000018">
    <property type="protein sequence ID" value="EPX85077.1"/>
    <property type="molecule type" value="Genomic_DNA"/>
</dbReference>
<dbReference type="Proteomes" id="UP000015346">
    <property type="component" value="Unassembled WGS sequence"/>
</dbReference>
<dbReference type="OrthoDB" id="9799225at2"/>
<protein>
    <submittedName>
        <fullName evidence="7">Putative permease</fullName>
    </submittedName>
</protein>
<comment type="subcellular location">
    <subcellularLocation>
        <location evidence="1">Membrane</location>
        <topology evidence="1">Multi-pass membrane protein</topology>
    </subcellularLocation>
</comment>
<reference evidence="7 8" key="1">
    <citation type="journal article" date="2013" name="Stand. Genomic Sci.">
        <title>Genome sequence of the reddish-pigmented Rubellimicrobium thermophilum type strain (DSM 16684(T)), a member of the Roseobacter clade.</title>
        <authorList>
            <person name="Fiebig A."/>
            <person name="Riedel T."/>
            <person name="Gronow S."/>
            <person name="Petersen J."/>
            <person name="Klenk H.P."/>
            <person name="Goker M."/>
        </authorList>
    </citation>
    <scope>NUCLEOTIDE SEQUENCE [LARGE SCALE GENOMIC DNA]</scope>
    <source>
        <strain evidence="7 8">DSM 16684</strain>
    </source>
</reference>
<feature type="transmembrane region" description="Helical" evidence="6">
    <location>
        <begin position="253"/>
        <end position="273"/>
    </location>
</feature>
<evidence type="ECO:0000256" key="4">
    <source>
        <dbReference type="ARBA" id="ARBA00022989"/>
    </source>
</evidence>